<dbReference type="PROSITE" id="PS50048">
    <property type="entry name" value="ZN2_CY6_FUNGAL_2"/>
    <property type="match status" value="1"/>
</dbReference>
<dbReference type="PROSITE" id="PS00463">
    <property type="entry name" value="ZN2_CY6_FUNGAL_1"/>
    <property type="match status" value="1"/>
</dbReference>
<dbReference type="AlphaFoldDB" id="A0A9W8YQN1"/>
<comment type="subcellular location">
    <subcellularLocation>
        <location evidence="1">Nucleus</location>
    </subcellularLocation>
</comment>
<keyword evidence="2" id="KW-0479">Metal-binding</keyword>
<sequence length="774" mass="86505">MQSSDQDTPEMCTSMEKNSNVAEFPNPQKSPTSASTARRREKPQLSCNSCRKRKVRCDRLQPCNTCASRGLGQSCVYSIKAPSARSQGRGHLQDRINQLENTIVGIIKGNSSNANALLPSPGKLASPTQSVSPHQTDRQESSLDSSSPRETSHKGFEDQLSFKKDAATSENGCIKIRESEVTYASNAHWAAVLDSIAELRNELNEDDNAASEADGSVQSHDTPRPRLFYGGDPQAFDLVSILECLPPRIVVDRSVARFFNTLDTTAGIIHSGKFLREYDDFWRTPSSAQPVWVGILFAILCLSAQFQQFYNSTDNRFSCEGRSPRLVEEPESEALINLYQQKTVQCLILSRYTKGGPYVLEALVLYTMTELFTSKEIDTGMRLLVATIFQIGVNMGCHRDGSHFPNISPFEGEMRRRIWSLIIQMDLGISKLVGLPRVVRHDQTDVAEPLNLFDSDFDEDSVQLPPSRPETEFTPSLYTRVRLRLARSVGIRVTDIATQPRPLPYSDILTIHNQVDSARNDIPLSLKWRGLSCSLNVVSRMLIKQIFLETTCFSMKILLHKRYMVASRSQPKYEFSRSVCVGSAIEILKLQHLVDDETQVEGRLYQARWSIITTFLHDFLLATGVLCFHLQVYGRDDHHTKNGSVQNPVSNVAELEKIKDILRATLAIWIRESGTSREARTAASAIRYVLSNCDSQVLADQSLADMGSGFLSQVEKGANMGEFFGLMPSNYELPGFTLDDAPESIGFSWENLHFDSNDLETTTVVESSSNMDTS</sequence>
<comment type="caution">
    <text evidence="6">The sequence shown here is derived from an EMBL/GenBank/DDBJ whole genome shotgun (WGS) entry which is preliminary data.</text>
</comment>
<feature type="region of interest" description="Disordered" evidence="4">
    <location>
        <begin position="114"/>
        <end position="162"/>
    </location>
</feature>
<evidence type="ECO:0000256" key="3">
    <source>
        <dbReference type="ARBA" id="ARBA00023242"/>
    </source>
</evidence>
<dbReference type="SMART" id="SM00066">
    <property type="entry name" value="GAL4"/>
    <property type="match status" value="1"/>
</dbReference>
<feature type="region of interest" description="Disordered" evidence="4">
    <location>
        <begin position="1"/>
        <end position="45"/>
    </location>
</feature>
<dbReference type="InterPro" id="IPR001138">
    <property type="entry name" value="Zn2Cys6_DnaBD"/>
</dbReference>
<gene>
    <name evidence="6" type="ORF">N0V93_006862</name>
</gene>
<evidence type="ECO:0000313" key="7">
    <source>
        <dbReference type="Proteomes" id="UP001140453"/>
    </source>
</evidence>
<dbReference type="SUPFAM" id="SSF57701">
    <property type="entry name" value="Zn2/Cys6 DNA-binding domain"/>
    <property type="match status" value="1"/>
</dbReference>
<dbReference type="Proteomes" id="UP001140453">
    <property type="component" value="Unassembled WGS sequence"/>
</dbReference>
<dbReference type="Pfam" id="PF04082">
    <property type="entry name" value="Fungal_trans"/>
    <property type="match status" value="1"/>
</dbReference>
<accession>A0A9W8YQN1</accession>
<feature type="domain" description="Zn(2)-C6 fungal-type" evidence="5">
    <location>
        <begin position="46"/>
        <end position="77"/>
    </location>
</feature>
<feature type="compositionally biased region" description="Basic and acidic residues" evidence="4">
    <location>
        <begin position="150"/>
        <end position="162"/>
    </location>
</feature>
<dbReference type="InterPro" id="IPR007219">
    <property type="entry name" value="XnlR_reg_dom"/>
</dbReference>
<proteinExistence type="predicted"/>
<dbReference type="OrthoDB" id="4934715at2759"/>
<dbReference type="GO" id="GO:0005634">
    <property type="term" value="C:nucleus"/>
    <property type="evidence" value="ECO:0007669"/>
    <property type="project" value="UniProtKB-SubCell"/>
</dbReference>
<dbReference type="CDD" id="cd12148">
    <property type="entry name" value="fungal_TF_MHR"/>
    <property type="match status" value="1"/>
</dbReference>
<keyword evidence="7" id="KW-1185">Reference proteome</keyword>
<dbReference type="GO" id="GO:0000981">
    <property type="term" value="F:DNA-binding transcription factor activity, RNA polymerase II-specific"/>
    <property type="evidence" value="ECO:0007669"/>
    <property type="project" value="InterPro"/>
</dbReference>
<evidence type="ECO:0000256" key="4">
    <source>
        <dbReference type="SAM" id="MobiDB-lite"/>
    </source>
</evidence>
<dbReference type="GO" id="GO:0003677">
    <property type="term" value="F:DNA binding"/>
    <property type="evidence" value="ECO:0007669"/>
    <property type="project" value="InterPro"/>
</dbReference>
<dbReference type="PANTHER" id="PTHR31001">
    <property type="entry name" value="UNCHARACTERIZED TRANSCRIPTIONAL REGULATORY PROTEIN"/>
    <property type="match status" value="1"/>
</dbReference>
<evidence type="ECO:0000313" key="6">
    <source>
        <dbReference type="EMBL" id="KAJ4389394.1"/>
    </source>
</evidence>
<evidence type="ECO:0000256" key="1">
    <source>
        <dbReference type="ARBA" id="ARBA00004123"/>
    </source>
</evidence>
<dbReference type="InterPro" id="IPR050613">
    <property type="entry name" value="Sec_Metabolite_Reg"/>
</dbReference>
<reference evidence="6" key="1">
    <citation type="submission" date="2022-10" db="EMBL/GenBank/DDBJ databases">
        <title>Tapping the CABI collections for fungal endophytes: first genome assemblies for Collariella, Neodidymelliopsis, Ascochyta clinopodiicola, Didymella pomorum, Didymosphaeria variabile, Neocosmospora piperis and Neocucurbitaria cava.</title>
        <authorList>
            <person name="Hill R."/>
        </authorList>
    </citation>
    <scope>NUCLEOTIDE SEQUENCE</scope>
    <source>
        <strain evidence="6">IMI 355082</strain>
    </source>
</reference>
<feature type="region of interest" description="Disordered" evidence="4">
    <location>
        <begin position="207"/>
        <end position="226"/>
    </location>
</feature>
<dbReference type="GO" id="GO:0006351">
    <property type="term" value="P:DNA-templated transcription"/>
    <property type="evidence" value="ECO:0007669"/>
    <property type="project" value="InterPro"/>
</dbReference>
<protein>
    <recommendedName>
        <fullName evidence="5">Zn(2)-C6 fungal-type domain-containing protein</fullName>
    </recommendedName>
</protein>
<dbReference type="InterPro" id="IPR036864">
    <property type="entry name" value="Zn2-C6_fun-type_DNA-bd_sf"/>
</dbReference>
<feature type="compositionally biased region" description="Polar residues" evidence="4">
    <location>
        <begin position="15"/>
        <end position="36"/>
    </location>
</feature>
<dbReference type="CDD" id="cd00067">
    <property type="entry name" value="GAL4"/>
    <property type="match status" value="1"/>
</dbReference>
<dbReference type="Pfam" id="PF00172">
    <property type="entry name" value="Zn_clus"/>
    <property type="match status" value="1"/>
</dbReference>
<dbReference type="EMBL" id="JAPEVB010000004">
    <property type="protein sequence ID" value="KAJ4389394.1"/>
    <property type="molecule type" value="Genomic_DNA"/>
</dbReference>
<evidence type="ECO:0000256" key="2">
    <source>
        <dbReference type="ARBA" id="ARBA00022723"/>
    </source>
</evidence>
<organism evidence="6 7">
    <name type="scientific">Gnomoniopsis smithogilvyi</name>
    <dbReference type="NCBI Taxonomy" id="1191159"/>
    <lineage>
        <taxon>Eukaryota</taxon>
        <taxon>Fungi</taxon>
        <taxon>Dikarya</taxon>
        <taxon>Ascomycota</taxon>
        <taxon>Pezizomycotina</taxon>
        <taxon>Sordariomycetes</taxon>
        <taxon>Sordariomycetidae</taxon>
        <taxon>Diaporthales</taxon>
        <taxon>Gnomoniaceae</taxon>
        <taxon>Gnomoniopsis</taxon>
    </lineage>
</organism>
<evidence type="ECO:0000259" key="5">
    <source>
        <dbReference type="PROSITE" id="PS50048"/>
    </source>
</evidence>
<dbReference type="PANTHER" id="PTHR31001:SF74">
    <property type="entry name" value="ZN(II)2CYS6 TRANSCRIPTION FACTOR (EUROFUNG)"/>
    <property type="match status" value="1"/>
</dbReference>
<keyword evidence="3" id="KW-0539">Nucleus</keyword>
<dbReference type="Gene3D" id="4.10.240.10">
    <property type="entry name" value="Zn(2)-C6 fungal-type DNA-binding domain"/>
    <property type="match status" value="1"/>
</dbReference>
<name>A0A9W8YQN1_9PEZI</name>
<dbReference type="GO" id="GO:0008270">
    <property type="term" value="F:zinc ion binding"/>
    <property type="evidence" value="ECO:0007669"/>
    <property type="project" value="InterPro"/>
</dbReference>